<evidence type="ECO:0000256" key="1">
    <source>
        <dbReference type="ARBA" id="ARBA00022630"/>
    </source>
</evidence>
<evidence type="ECO:0000313" key="5">
    <source>
        <dbReference type="Proteomes" id="UP001230466"/>
    </source>
</evidence>
<comment type="caution">
    <text evidence="4">The sequence shown here is derived from an EMBL/GenBank/DDBJ whole genome shotgun (WGS) entry which is preliminary data.</text>
</comment>
<dbReference type="GO" id="GO:0016491">
    <property type="term" value="F:oxidoreductase activity"/>
    <property type="evidence" value="ECO:0007669"/>
    <property type="project" value="UniProtKB-KW"/>
</dbReference>
<dbReference type="PANTHER" id="PTHR43278:SF4">
    <property type="entry name" value="NAD(P)H-DEPENDENT FMN-CONTAINING OXIDOREDUCTASE YWQN-RELATED"/>
    <property type="match status" value="1"/>
</dbReference>
<dbReference type="InterPro" id="IPR005025">
    <property type="entry name" value="FMN_Rdtase-like_dom"/>
</dbReference>
<sequence>MRKVIILGSSRKNGGTRKVIDELRKFSDYDVIDLLDYNISYYDYEHHNQNDDFLKIIENITENYDVFVFATPVYWYAMSAQMKVFFDRTSDLITIAKDIGRKLRGKKTAVITSSIGNHLGDDFFLPFNETFRYFGTEHIANLHTVADELDMNALKDFDTALNQ</sequence>
<dbReference type="EC" id="1.-.-.-" evidence="4"/>
<evidence type="ECO:0000313" key="4">
    <source>
        <dbReference type="EMBL" id="MDP8186490.1"/>
    </source>
</evidence>
<dbReference type="PANTHER" id="PTHR43278">
    <property type="entry name" value="NAD(P)H-DEPENDENT FMN-CONTAINING OXIDOREDUCTASE YWQN-RELATED"/>
    <property type="match status" value="1"/>
</dbReference>
<dbReference type="InterPro" id="IPR029039">
    <property type="entry name" value="Flavoprotein-like_sf"/>
</dbReference>
<proteinExistence type="predicted"/>
<feature type="domain" description="NADPH-dependent FMN reductase-like" evidence="3">
    <location>
        <begin position="1"/>
        <end position="120"/>
    </location>
</feature>
<dbReference type="AlphaFoldDB" id="A0AAW8CKG3"/>
<name>A0AAW8CKG3_9PAST</name>
<organism evidence="4 5">
    <name type="scientific">Pasteurella atlantica</name>
    <dbReference type="NCBI Taxonomy" id="2827233"/>
    <lineage>
        <taxon>Bacteria</taxon>
        <taxon>Pseudomonadati</taxon>
        <taxon>Pseudomonadota</taxon>
        <taxon>Gammaproteobacteria</taxon>
        <taxon>Pasteurellales</taxon>
        <taxon>Pasteurellaceae</taxon>
        <taxon>Pasteurella</taxon>
    </lineage>
</organism>
<dbReference type="SUPFAM" id="SSF52218">
    <property type="entry name" value="Flavoproteins"/>
    <property type="match status" value="1"/>
</dbReference>
<gene>
    <name evidence="4" type="ORF">QJU78_01655</name>
</gene>
<evidence type="ECO:0000256" key="2">
    <source>
        <dbReference type="ARBA" id="ARBA00022643"/>
    </source>
</evidence>
<keyword evidence="1" id="KW-0285">Flavoprotein</keyword>
<dbReference type="Pfam" id="PF03358">
    <property type="entry name" value="FMN_red"/>
    <property type="match status" value="1"/>
</dbReference>
<accession>A0AAW8CKG3</accession>
<keyword evidence="2" id="KW-0288">FMN</keyword>
<keyword evidence="4" id="KW-0560">Oxidoreductase</keyword>
<dbReference type="Gene3D" id="3.40.50.360">
    <property type="match status" value="1"/>
</dbReference>
<dbReference type="RefSeq" id="WP_211597166.1">
    <property type="nucleotide sequence ID" value="NZ_JAGRQI010000003.1"/>
</dbReference>
<evidence type="ECO:0000259" key="3">
    <source>
        <dbReference type="Pfam" id="PF03358"/>
    </source>
</evidence>
<dbReference type="EMBL" id="JASAYJ010000003">
    <property type="protein sequence ID" value="MDP8186490.1"/>
    <property type="molecule type" value="Genomic_DNA"/>
</dbReference>
<dbReference type="Proteomes" id="UP001230466">
    <property type="component" value="Unassembled WGS sequence"/>
</dbReference>
<protein>
    <submittedName>
        <fullName evidence="4">NAD(P)H-dependent oxidoreductase</fullName>
        <ecNumber evidence="4">1.-.-.-</ecNumber>
    </submittedName>
</protein>
<dbReference type="InterPro" id="IPR051796">
    <property type="entry name" value="ISF_SsuE-like"/>
</dbReference>
<reference evidence="4" key="1">
    <citation type="journal article" date="2023" name="Front. Microbiol.">
        <title>Phylogeography and host specificity of Pasteurellaceae pathogenic to sea-farmed fish in the north-east Atlantic.</title>
        <authorList>
            <person name="Gulla S."/>
            <person name="Colquhoun D.J."/>
            <person name="Olsen A.B."/>
            <person name="Spilsberg B."/>
            <person name="Lagesen K."/>
            <person name="Aakesson C.P."/>
            <person name="Strom S."/>
            <person name="Manji F."/>
            <person name="Birkbeck T.H."/>
            <person name="Nilsen H.K."/>
        </authorList>
    </citation>
    <scope>NUCLEOTIDE SEQUENCE</scope>
    <source>
        <strain evidence="4">VIB1234</strain>
    </source>
</reference>